<sequence length="58" mass="6812">VAFFLRKIILAEYNYETYNKELLAIIELYLEGALYLVTILIDYANLKAFIIIKQLIGR</sequence>
<dbReference type="Proteomes" id="UP000799539">
    <property type="component" value="Unassembled WGS sequence"/>
</dbReference>
<evidence type="ECO:0000313" key="2">
    <source>
        <dbReference type="Proteomes" id="UP000799539"/>
    </source>
</evidence>
<evidence type="ECO:0000313" key="1">
    <source>
        <dbReference type="EMBL" id="KAF2216115.1"/>
    </source>
</evidence>
<protein>
    <recommendedName>
        <fullName evidence="3">Reverse transcriptase RNase H-like domain-containing protein</fullName>
    </recommendedName>
</protein>
<dbReference type="AlphaFoldDB" id="A0A6A6FRJ7"/>
<dbReference type="EMBL" id="ML992665">
    <property type="protein sequence ID" value="KAF2216115.1"/>
    <property type="molecule type" value="Genomic_DNA"/>
</dbReference>
<reference evidence="1" key="1">
    <citation type="journal article" date="2020" name="Stud. Mycol.">
        <title>101 Dothideomycetes genomes: a test case for predicting lifestyles and emergence of pathogens.</title>
        <authorList>
            <person name="Haridas S."/>
            <person name="Albert R."/>
            <person name="Binder M."/>
            <person name="Bloem J."/>
            <person name="Labutti K."/>
            <person name="Salamov A."/>
            <person name="Andreopoulos B."/>
            <person name="Baker S."/>
            <person name="Barry K."/>
            <person name="Bills G."/>
            <person name="Bluhm B."/>
            <person name="Cannon C."/>
            <person name="Castanera R."/>
            <person name="Culley D."/>
            <person name="Daum C."/>
            <person name="Ezra D."/>
            <person name="Gonzalez J."/>
            <person name="Henrissat B."/>
            <person name="Kuo A."/>
            <person name="Liang C."/>
            <person name="Lipzen A."/>
            <person name="Lutzoni F."/>
            <person name="Magnuson J."/>
            <person name="Mondo S."/>
            <person name="Nolan M."/>
            <person name="Ohm R."/>
            <person name="Pangilinan J."/>
            <person name="Park H.-J."/>
            <person name="Ramirez L."/>
            <person name="Alfaro M."/>
            <person name="Sun H."/>
            <person name="Tritt A."/>
            <person name="Yoshinaga Y."/>
            <person name="Zwiers L.-H."/>
            <person name="Turgeon B."/>
            <person name="Goodwin S."/>
            <person name="Spatafora J."/>
            <person name="Crous P."/>
            <person name="Grigoriev I."/>
        </authorList>
    </citation>
    <scope>NUCLEOTIDE SEQUENCE</scope>
    <source>
        <strain evidence="1">SCOH1-5</strain>
    </source>
</reference>
<organism evidence="1 2">
    <name type="scientific">Cercospora zeae-maydis SCOH1-5</name>
    <dbReference type="NCBI Taxonomy" id="717836"/>
    <lineage>
        <taxon>Eukaryota</taxon>
        <taxon>Fungi</taxon>
        <taxon>Dikarya</taxon>
        <taxon>Ascomycota</taxon>
        <taxon>Pezizomycotina</taxon>
        <taxon>Dothideomycetes</taxon>
        <taxon>Dothideomycetidae</taxon>
        <taxon>Mycosphaerellales</taxon>
        <taxon>Mycosphaerellaceae</taxon>
        <taxon>Cercospora</taxon>
    </lineage>
</organism>
<gene>
    <name evidence="1" type="ORF">CERZMDRAFT_34381</name>
</gene>
<dbReference type="OrthoDB" id="5599418at2759"/>
<name>A0A6A6FRJ7_9PEZI</name>
<keyword evidence="2" id="KW-1185">Reference proteome</keyword>
<feature type="non-terminal residue" evidence="1">
    <location>
        <position position="1"/>
    </location>
</feature>
<proteinExistence type="predicted"/>
<evidence type="ECO:0008006" key="3">
    <source>
        <dbReference type="Google" id="ProtNLM"/>
    </source>
</evidence>
<accession>A0A6A6FRJ7</accession>